<sequence length="567" mass="63143">MLGKIRTRIFKSSSQPIRPSLDPNEDQPLLSQSDHIQRYDGSHDHVENHSLRKGGKSLRKEVCPWPTLISIIVTVSLTIMILLVVFIGPSFIGKYAKEAISIEPTKLSVDSFTSTGLEARVQADFKVDASQVSNKYLRNIGRFSTWIAKKVGSNQSLVQVFLPEYDNLLIGIITVPRFVVDIRNDHTTSLDLLLKIDLENKNGIRIITNKWLDGSLDRIQILAKANIALKTGIISLPTQSMSKLLIFEGDNLPDIPHYDINKLTFNEVPIYGNSGLALGASIFIDYKHILEFDIPALRFEILIQGCGSENFIKLISITTDSTHLYPRLGTSFEAKGIITKLPEPLFQTCPGTKVSPIETLIASYVHGNNFTVMIQGFESSAQGIPNWISEILSTVKVPLTILGHQYHGLIRNFTISDINFSLPDFLAEPESEKASPKLSGHLEAIADIPKEINFNMSVSQARAAVDVLYKGAKFGELDLHEWQKVDCELIKEQNYTVTSLKIKSDVNNAPLRIINDSIFTDIIAALLFRRETVLFKLIALVDVQVSTVLGKFLIEDLPANTTLPIKL</sequence>
<name>A0A0B1P259_UNCNE</name>
<protein>
    <submittedName>
        <fullName evidence="3">Putative pre-rrna processing protein</fullName>
    </submittedName>
</protein>
<comment type="caution">
    <text evidence="3">The sequence shown here is derived from an EMBL/GenBank/DDBJ whole genome shotgun (WGS) entry which is preliminary data.</text>
</comment>
<dbReference type="InterPro" id="IPR046368">
    <property type="entry name" value="Tag1"/>
</dbReference>
<dbReference type="HOGENOM" id="CLU_481440_0_0_1"/>
<dbReference type="EMBL" id="JNVN01002160">
    <property type="protein sequence ID" value="KHJ32338.1"/>
    <property type="molecule type" value="Genomic_DNA"/>
</dbReference>
<dbReference type="Proteomes" id="UP000030854">
    <property type="component" value="Unassembled WGS sequence"/>
</dbReference>
<evidence type="ECO:0000259" key="2">
    <source>
        <dbReference type="Pfam" id="PF22786"/>
    </source>
</evidence>
<dbReference type="OMA" id="HYNITKL"/>
<reference evidence="3 4" key="1">
    <citation type="journal article" date="2014" name="BMC Genomics">
        <title>Adaptive genomic structural variation in the grape powdery mildew pathogen, Erysiphe necator.</title>
        <authorList>
            <person name="Jones L."/>
            <person name="Riaz S."/>
            <person name="Morales-Cruz A."/>
            <person name="Amrine K.C."/>
            <person name="McGuire B."/>
            <person name="Gubler W.D."/>
            <person name="Walker M.A."/>
            <person name="Cantu D."/>
        </authorList>
    </citation>
    <scope>NUCLEOTIDE SEQUENCE [LARGE SCALE GENOMIC DNA]</scope>
    <source>
        <strain evidence="4">c</strain>
    </source>
</reference>
<keyword evidence="1" id="KW-0812">Transmembrane</keyword>
<keyword evidence="1" id="KW-1133">Transmembrane helix</keyword>
<keyword evidence="4" id="KW-1185">Reference proteome</keyword>
<evidence type="ECO:0000313" key="4">
    <source>
        <dbReference type="Proteomes" id="UP000030854"/>
    </source>
</evidence>
<dbReference type="Pfam" id="PF26174">
    <property type="entry name" value="LEA-2_1"/>
    <property type="match status" value="1"/>
</dbReference>
<dbReference type="AlphaFoldDB" id="A0A0B1P259"/>
<dbReference type="InterPro" id="IPR055011">
    <property type="entry name" value="Tag1_C"/>
</dbReference>
<evidence type="ECO:0000313" key="3">
    <source>
        <dbReference type="EMBL" id="KHJ32338.1"/>
    </source>
</evidence>
<dbReference type="Pfam" id="PF22786">
    <property type="entry name" value="Tag1_C"/>
    <property type="match status" value="1"/>
</dbReference>
<feature type="domain" description="Tag1 C-terminal" evidence="2">
    <location>
        <begin position="453"/>
        <end position="566"/>
    </location>
</feature>
<accession>A0A0B1P259</accession>
<organism evidence="3 4">
    <name type="scientific">Uncinula necator</name>
    <name type="common">Grape powdery mildew</name>
    <dbReference type="NCBI Taxonomy" id="52586"/>
    <lineage>
        <taxon>Eukaryota</taxon>
        <taxon>Fungi</taxon>
        <taxon>Dikarya</taxon>
        <taxon>Ascomycota</taxon>
        <taxon>Pezizomycotina</taxon>
        <taxon>Leotiomycetes</taxon>
        <taxon>Erysiphales</taxon>
        <taxon>Erysiphaceae</taxon>
        <taxon>Erysiphe</taxon>
    </lineage>
</organism>
<evidence type="ECO:0000256" key="1">
    <source>
        <dbReference type="SAM" id="Phobius"/>
    </source>
</evidence>
<proteinExistence type="predicted"/>
<dbReference type="PANTHER" id="PTHR35895:SF3">
    <property type="entry name" value="PRE-RRNA PROCESSING PROTEIN"/>
    <property type="match status" value="1"/>
</dbReference>
<dbReference type="PANTHER" id="PTHR35895">
    <property type="entry name" value="CHROMOSOME 16, WHOLE GENOME SHOTGUN SEQUENCE"/>
    <property type="match status" value="1"/>
</dbReference>
<dbReference type="GO" id="GO:0000329">
    <property type="term" value="C:fungal-type vacuole membrane"/>
    <property type="evidence" value="ECO:0007669"/>
    <property type="project" value="InterPro"/>
</dbReference>
<keyword evidence="1" id="KW-0472">Membrane</keyword>
<gene>
    <name evidence="3" type="ORF">EV44_g2682</name>
</gene>
<feature type="transmembrane region" description="Helical" evidence="1">
    <location>
        <begin position="62"/>
        <end position="87"/>
    </location>
</feature>